<name>X6P8F2_RETFI</name>
<keyword evidence="3" id="KW-1185">Reference proteome</keyword>
<evidence type="ECO:0000256" key="1">
    <source>
        <dbReference type="SAM" id="MobiDB-lite"/>
    </source>
</evidence>
<dbReference type="EMBL" id="ASPP01002634">
    <property type="protein sequence ID" value="ETO34373.1"/>
    <property type="molecule type" value="Genomic_DNA"/>
</dbReference>
<dbReference type="AlphaFoldDB" id="X6P8F2"/>
<evidence type="ECO:0000313" key="2">
    <source>
        <dbReference type="EMBL" id="ETO34373.1"/>
    </source>
</evidence>
<sequence>MVDCPLQTFAIPDLYGPRLYPKSEHATIQSPNGNANEIIARSKNPKLFDVMPDIKMGPDKLTACNAQESDKENADTNDDEDENYQKENITKNQGNALYDAKKFDNVINVIKMYLKSIQKVLIICLTKVVSLSKCVFLYFKKNYH</sequence>
<dbReference type="Proteomes" id="UP000023152">
    <property type="component" value="Unassembled WGS sequence"/>
</dbReference>
<organism evidence="2 3">
    <name type="scientific">Reticulomyxa filosa</name>
    <dbReference type="NCBI Taxonomy" id="46433"/>
    <lineage>
        <taxon>Eukaryota</taxon>
        <taxon>Sar</taxon>
        <taxon>Rhizaria</taxon>
        <taxon>Retaria</taxon>
        <taxon>Foraminifera</taxon>
        <taxon>Monothalamids</taxon>
        <taxon>Reticulomyxidae</taxon>
        <taxon>Reticulomyxa</taxon>
    </lineage>
</organism>
<comment type="caution">
    <text evidence="2">The sequence shown here is derived from an EMBL/GenBank/DDBJ whole genome shotgun (WGS) entry which is preliminary data.</text>
</comment>
<accession>X6P8F2</accession>
<protein>
    <submittedName>
        <fullName evidence="2">Uncharacterized protein</fullName>
    </submittedName>
</protein>
<gene>
    <name evidence="2" type="ORF">RFI_02726</name>
</gene>
<proteinExistence type="predicted"/>
<evidence type="ECO:0000313" key="3">
    <source>
        <dbReference type="Proteomes" id="UP000023152"/>
    </source>
</evidence>
<feature type="region of interest" description="Disordered" evidence="1">
    <location>
        <begin position="66"/>
        <end position="90"/>
    </location>
</feature>
<reference evidence="2 3" key="1">
    <citation type="journal article" date="2013" name="Curr. Biol.">
        <title>The Genome of the Foraminiferan Reticulomyxa filosa.</title>
        <authorList>
            <person name="Glockner G."/>
            <person name="Hulsmann N."/>
            <person name="Schleicher M."/>
            <person name="Noegel A.A."/>
            <person name="Eichinger L."/>
            <person name="Gallinger C."/>
            <person name="Pawlowski J."/>
            <person name="Sierra R."/>
            <person name="Euteneuer U."/>
            <person name="Pillet L."/>
            <person name="Moustafa A."/>
            <person name="Platzer M."/>
            <person name="Groth M."/>
            <person name="Szafranski K."/>
            <person name="Schliwa M."/>
        </authorList>
    </citation>
    <scope>NUCLEOTIDE SEQUENCE [LARGE SCALE GENOMIC DNA]</scope>
</reference>